<sequence>MIIRRMTSQSYPLHHALRFRPHLAIPLPAFLETLPVRSSGPICNVSAATTAPFLAILSSRTTNRAQTLVGRSVEVVVGSGDESSAFTEAIVPTFRSDLRSEAFDSGLATSTTPLGHSSLVAHISSLPLIVRCRLDLHFVVNVLRFCQAILLALRIRSPALCTVSFHPDLT</sequence>
<dbReference type="Proteomes" id="UP000313359">
    <property type="component" value="Unassembled WGS sequence"/>
</dbReference>
<organism evidence="1 2">
    <name type="scientific">Lentinus tigrinus ALCF2SS1-6</name>
    <dbReference type="NCBI Taxonomy" id="1328759"/>
    <lineage>
        <taxon>Eukaryota</taxon>
        <taxon>Fungi</taxon>
        <taxon>Dikarya</taxon>
        <taxon>Basidiomycota</taxon>
        <taxon>Agaricomycotina</taxon>
        <taxon>Agaricomycetes</taxon>
        <taxon>Polyporales</taxon>
        <taxon>Polyporaceae</taxon>
        <taxon>Lentinus</taxon>
    </lineage>
</organism>
<reference evidence="1" key="1">
    <citation type="journal article" date="2018" name="Genome Biol. Evol.">
        <title>Genomics and development of Lentinus tigrinus, a white-rot wood-decaying mushroom with dimorphic fruiting bodies.</title>
        <authorList>
            <person name="Wu B."/>
            <person name="Xu Z."/>
            <person name="Knudson A."/>
            <person name="Carlson A."/>
            <person name="Chen N."/>
            <person name="Kovaka S."/>
            <person name="LaButti K."/>
            <person name="Lipzen A."/>
            <person name="Pennachio C."/>
            <person name="Riley R."/>
            <person name="Schakwitz W."/>
            <person name="Umezawa K."/>
            <person name="Ohm R.A."/>
            <person name="Grigoriev I.V."/>
            <person name="Nagy L.G."/>
            <person name="Gibbons J."/>
            <person name="Hibbett D."/>
        </authorList>
    </citation>
    <scope>NUCLEOTIDE SEQUENCE [LARGE SCALE GENOMIC DNA]</scope>
    <source>
        <strain evidence="1">ALCF2SS1-6</strain>
    </source>
</reference>
<evidence type="ECO:0000313" key="1">
    <source>
        <dbReference type="EMBL" id="RPD58005.1"/>
    </source>
</evidence>
<protein>
    <submittedName>
        <fullName evidence="1">Uncharacterized protein</fullName>
    </submittedName>
</protein>
<dbReference type="EMBL" id="ML122277">
    <property type="protein sequence ID" value="RPD58005.1"/>
    <property type="molecule type" value="Genomic_DNA"/>
</dbReference>
<accession>A0A5C2S340</accession>
<name>A0A5C2S340_9APHY</name>
<evidence type="ECO:0000313" key="2">
    <source>
        <dbReference type="Proteomes" id="UP000313359"/>
    </source>
</evidence>
<keyword evidence="2" id="KW-1185">Reference proteome</keyword>
<dbReference type="AlphaFoldDB" id="A0A5C2S340"/>
<gene>
    <name evidence="1" type="ORF">L227DRAFT_194554</name>
</gene>
<proteinExistence type="predicted"/>